<evidence type="ECO:0000313" key="2">
    <source>
        <dbReference type="EMBL" id="CEL26083.1"/>
    </source>
</evidence>
<evidence type="ECO:0000313" key="1">
    <source>
        <dbReference type="EMBL" id="ALS39178.1"/>
    </source>
</evidence>
<name>A0A0G4E6G5_ECOLX</name>
<evidence type="ECO:0000313" key="3">
    <source>
        <dbReference type="EMBL" id="CEL26205.1"/>
    </source>
</evidence>
<geneLocation type="plasmid" evidence="5">
    <name>pC271</name>
</geneLocation>
<accession>A0A0G4E6G5</accession>
<dbReference type="EMBL" id="LN735560">
    <property type="protein sequence ID" value="CEL26324.1"/>
    <property type="molecule type" value="Genomic_DNA"/>
</dbReference>
<dbReference type="AlphaFoldDB" id="A0A0G4E6G5"/>
<keyword evidence="2" id="KW-0614">Plasmid</keyword>
<protein>
    <submittedName>
        <fullName evidence="2">Uncharacterized protein</fullName>
    </submittedName>
</protein>
<organism evidence="2">
    <name type="scientific">Escherichia coli</name>
    <dbReference type="NCBI Taxonomy" id="562"/>
    <lineage>
        <taxon>Bacteria</taxon>
        <taxon>Pseudomonadati</taxon>
        <taxon>Pseudomonadota</taxon>
        <taxon>Gammaproteobacteria</taxon>
        <taxon>Enterobacterales</taxon>
        <taxon>Enterobacteriaceae</taxon>
        <taxon>Escherichia</taxon>
    </lineage>
</organism>
<geneLocation type="plasmid" evidence="2">
    <name>pC193</name>
</geneLocation>
<dbReference type="EMBL" id="KT282968">
    <property type="protein sequence ID" value="ALS39178.1"/>
    <property type="molecule type" value="Genomic_DNA"/>
</dbReference>
<reference evidence="2" key="1">
    <citation type="journal article" date="2015" name="Antimicrob. Agents Chemother.">
        <title>Characterization of IncI1 Sequence Type 71 Epidemic Plasmid Lineage Responsible for the Recent Dissemination of CTX-M-65 Extended-Spectrum ?-Lactamase in the Bolivian Chaco Region.</title>
        <authorList>
            <person name="Riccobono E."/>
            <person name="Di Pilato V."/>
            <person name="Di Maggio T."/>
            <person name="Bartoloni A."/>
            <person name="Pallecchi L."/>
            <person name="Rossolini G.M."/>
        </authorList>
    </citation>
    <scope>NUCLEOTIDE SEQUENCE [LARGE SCALE GENOMIC DNA]</scope>
    <source>
        <strain evidence="2">C193</strain>
        <strain evidence="5">C271</strain>
        <strain evidence="3">M105</strain>
        <strain evidence="4">V408</strain>
        <plasmid evidence="2">pC193</plasmid>
        <plasmid evidence="5">pC271</plasmid>
        <plasmid evidence="3">pM105</plasmid>
        <plasmid evidence="4">pV408</plasmid>
    </source>
</reference>
<evidence type="ECO:0000313" key="5">
    <source>
        <dbReference type="EMBL" id="CEL26442.1"/>
    </source>
</evidence>
<geneLocation type="plasmid" evidence="3">
    <name>pM105</name>
</geneLocation>
<evidence type="ECO:0000313" key="4">
    <source>
        <dbReference type="EMBL" id="CEL26324.1"/>
    </source>
</evidence>
<dbReference type="EMBL" id="LN735559">
    <property type="protein sequence ID" value="CEL26205.1"/>
    <property type="molecule type" value="Genomic_DNA"/>
</dbReference>
<geneLocation type="plasmid" evidence="4">
    <name>pV408</name>
</geneLocation>
<gene>
    <name evidence="1" type="ORF">pEC012_00006</name>
</gene>
<sequence>MELKWTSKVLSYLARLYDFLVLPSKPGCRQNGVVPDTGSGYSVNSSTYGMNSRFSLNLRKADGFLQMNTKSVTNLLARLFMYCACGTRWKTDSDAFKTLLAKPVGKLD</sequence>
<proteinExistence type="predicted"/>
<geneLocation type="plasmid" evidence="1">
    <name>pEC012</name>
</geneLocation>
<dbReference type="EMBL" id="LN735558">
    <property type="protein sequence ID" value="CEL26083.1"/>
    <property type="molecule type" value="Genomic_DNA"/>
</dbReference>
<reference evidence="1" key="2">
    <citation type="submission" date="2015-07" db="EMBL/GenBank/DDBJ databases">
        <title>Complete Nucleotide Sequences of Plasmids pEC012, a novel IncI1 plasmid harboring blaCTX-M-65, rmtB, fosA3, FloR and OqxAB in avian Escherichia coli ST117 isolate.</title>
        <authorList>
            <person name="Pan Y.-S."/>
            <person name="Zong Z.-Y."/>
        </authorList>
    </citation>
    <scope>NUCLEOTIDE SEQUENCE</scope>
    <source>
        <strain evidence="1">EC012</strain>
        <plasmid evidence="1">pEC012</plasmid>
    </source>
</reference>
<dbReference type="EMBL" id="LN735561">
    <property type="protein sequence ID" value="CEL26442.1"/>
    <property type="molecule type" value="Genomic_DNA"/>
</dbReference>